<feature type="non-terminal residue" evidence="7">
    <location>
        <position position="1"/>
    </location>
</feature>
<feature type="region of interest" description="Disordered" evidence="5">
    <location>
        <begin position="154"/>
        <end position="181"/>
    </location>
</feature>
<evidence type="ECO:0000313" key="8">
    <source>
        <dbReference type="Proteomes" id="UP000299102"/>
    </source>
</evidence>
<feature type="compositionally biased region" description="Polar residues" evidence="5">
    <location>
        <begin position="74"/>
        <end position="105"/>
    </location>
</feature>
<dbReference type="SUPFAM" id="SSF47769">
    <property type="entry name" value="SAM/Pointed domain"/>
    <property type="match status" value="1"/>
</dbReference>
<feature type="compositionally biased region" description="Basic residues" evidence="5">
    <location>
        <begin position="46"/>
        <end position="68"/>
    </location>
</feature>
<evidence type="ECO:0000256" key="5">
    <source>
        <dbReference type="SAM" id="MobiDB-lite"/>
    </source>
</evidence>
<proteinExistence type="predicted"/>
<dbReference type="AlphaFoldDB" id="A0A4C1YVS6"/>
<organism evidence="7 8">
    <name type="scientific">Eumeta variegata</name>
    <name type="common">Bagworm moth</name>
    <name type="synonym">Eumeta japonica</name>
    <dbReference type="NCBI Taxonomy" id="151549"/>
    <lineage>
        <taxon>Eukaryota</taxon>
        <taxon>Metazoa</taxon>
        <taxon>Ecdysozoa</taxon>
        <taxon>Arthropoda</taxon>
        <taxon>Hexapoda</taxon>
        <taxon>Insecta</taxon>
        <taxon>Pterygota</taxon>
        <taxon>Neoptera</taxon>
        <taxon>Endopterygota</taxon>
        <taxon>Lepidoptera</taxon>
        <taxon>Glossata</taxon>
        <taxon>Ditrysia</taxon>
        <taxon>Tineoidea</taxon>
        <taxon>Psychidae</taxon>
        <taxon>Oiketicinae</taxon>
        <taxon>Eumeta</taxon>
    </lineage>
</organism>
<dbReference type="Proteomes" id="UP000299102">
    <property type="component" value="Unassembled WGS sequence"/>
</dbReference>
<protein>
    <submittedName>
        <fullName evidence="7">Polycomb protein Sfmbt</fullName>
    </submittedName>
</protein>
<evidence type="ECO:0000256" key="1">
    <source>
        <dbReference type="ARBA" id="ARBA00004123"/>
    </source>
</evidence>
<dbReference type="EMBL" id="BGZK01001398">
    <property type="protein sequence ID" value="GBP79042.1"/>
    <property type="molecule type" value="Genomic_DNA"/>
</dbReference>
<feature type="repeat" description="MBT" evidence="4">
    <location>
        <begin position="1"/>
        <end position="37"/>
    </location>
</feature>
<dbReference type="InterPro" id="IPR004092">
    <property type="entry name" value="Mbt"/>
</dbReference>
<dbReference type="OrthoDB" id="5800688at2759"/>
<name>A0A4C1YVS6_EUMVA</name>
<dbReference type="PROSITE" id="PS51079">
    <property type="entry name" value="MBT"/>
    <property type="match status" value="1"/>
</dbReference>
<dbReference type="SUPFAM" id="SSF63748">
    <property type="entry name" value="Tudor/PWWP/MBT"/>
    <property type="match status" value="1"/>
</dbReference>
<dbReference type="Pfam" id="PF00536">
    <property type="entry name" value="SAM_1"/>
    <property type="match status" value="1"/>
</dbReference>
<reference evidence="7 8" key="1">
    <citation type="journal article" date="2019" name="Commun. Biol.">
        <title>The bagworm genome reveals a unique fibroin gene that provides high tensile strength.</title>
        <authorList>
            <person name="Kono N."/>
            <person name="Nakamura H."/>
            <person name="Ohtoshi R."/>
            <person name="Tomita M."/>
            <person name="Numata K."/>
            <person name="Arakawa K."/>
        </authorList>
    </citation>
    <scope>NUCLEOTIDE SEQUENCE [LARGE SCALE GENOMIC DNA]</scope>
</reference>
<evidence type="ECO:0000256" key="4">
    <source>
        <dbReference type="PROSITE-ProRule" id="PRU00459"/>
    </source>
</evidence>
<keyword evidence="3" id="KW-0539">Nucleus</keyword>
<dbReference type="Gene3D" id="2.30.30.140">
    <property type="match status" value="1"/>
</dbReference>
<dbReference type="Pfam" id="PF02820">
    <property type="entry name" value="MBT"/>
    <property type="match status" value="1"/>
</dbReference>
<evidence type="ECO:0000313" key="7">
    <source>
        <dbReference type="EMBL" id="GBP79042.1"/>
    </source>
</evidence>
<dbReference type="Gene3D" id="1.10.150.50">
    <property type="entry name" value="Transcription Factor, Ets-1"/>
    <property type="match status" value="1"/>
</dbReference>
<dbReference type="GO" id="GO:0042393">
    <property type="term" value="F:histone binding"/>
    <property type="evidence" value="ECO:0007669"/>
    <property type="project" value="TreeGrafter"/>
</dbReference>
<feature type="region of interest" description="Disordered" evidence="5">
    <location>
        <begin position="35"/>
        <end position="116"/>
    </location>
</feature>
<dbReference type="STRING" id="151549.A0A4C1YVS6"/>
<dbReference type="GO" id="GO:0005634">
    <property type="term" value="C:nucleus"/>
    <property type="evidence" value="ECO:0007669"/>
    <property type="project" value="UniProtKB-SubCell"/>
</dbReference>
<evidence type="ECO:0000259" key="6">
    <source>
        <dbReference type="Pfam" id="PF00536"/>
    </source>
</evidence>
<gene>
    <name evidence="7" type="primary">Sfmbt</name>
    <name evidence="7" type="ORF">EVAR_59959_1</name>
</gene>
<dbReference type="GO" id="GO:0045892">
    <property type="term" value="P:negative regulation of DNA-templated transcription"/>
    <property type="evidence" value="ECO:0007669"/>
    <property type="project" value="TreeGrafter"/>
</dbReference>
<dbReference type="GO" id="GO:0003682">
    <property type="term" value="F:chromatin binding"/>
    <property type="evidence" value="ECO:0007669"/>
    <property type="project" value="TreeGrafter"/>
</dbReference>
<comment type="caution">
    <text evidence="7">The sequence shown here is derived from an EMBL/GenBank/DDBJ whole genome shotgun (WGS) entry which is preliminary data.</text>
</comment>
<keyword evidence="8" id="KW-1185">Reference proteome</keyword>
<dbReference type="InterPro" id="IPR050548">
    <property type="entry name" value="PcG_chromatin_remod_factors"/>
</dbReference>
<dbReference type="PANTHER" id="PTHR12247">
    <property type="entry name" value="POLYCOMB GROUP PROTEIN"/>
    <property type="match status" value="1"/>
</dbReference>
<sequence>VHFDGWGEEYDQWLWAHSTDMYPVGWCRAVGHRLEGPLPPQPRPPKPTKQHKQTRRPKLKRGKVKRHNAGPPQQKVNQAMTTEESSQNSDIADTKSYSPLTSASETYAEIEGRNDEAKMEVDLVPEEKQEEIPELQQSVSNEERNELVMENQEVQQMETDHRSPEVQQPPEEISPPEIPDDKYIPRLVNNTIVAHEMMSTVDPENWSEADVARFLTVNDCQTYCVNFASITGKRMLELSKDEIIELLEMKVGPSLKIFDLIKQLKCKIKTPQSRLLSSFK</sequence>
<feature type="domain" description="SAM" evidence="6">
    <location>
        <begin position="205"/>
        <end position="265"/>
    </location>
</feature>
<keyword evidence="2" id="KW-0677">Repeat</keyword>
<comment type="subcellular location">
    <subcellularLocation>
        <location evidence="1">Nucleus</location>
    </subcellularLocation>
</comment>
<evidence type="ECO:0000256" key="3">
    <source>
        <dbReference type="ARBA" id="ARBA00023242"/>
    </source>
</evidence>
<evidence type="ECO:0000256" key="2">
    <source>
        <dbReference type="ARBA" id="ARBA00022737"/>
    </source>
</evidence>
<dbReference type="InterPro" id="IPR001660">
    <property type="entry name" value="SAM"/>
</dbReference>
<dbReference type="PANTHER" id="PTHR12247:SF104">
    <property type="entry name" value="POLYCOMB PROTEIN SFMBT"/>
    <property type="match status" value="1"/>
</dbReference>
<accession>A0A4C1YVS6</accession>
<dbReference type="InterPro" id="IPR013761">
    <property type="entry name" value="SAM/pointed_sf"/>
</dbReference>